<evidence type="ECO:0000313" key="3">
    <source>
        <dbReference type="Proteomes" id="UP001521181"/>
    </source>
</evidence>
<name>A0ABS8YZP9_9RHOB</name>
<dbReference type="InterPro" id="IPR004046">
    <property type="entry name" value="GST_C"/>
</dbReference>
<dbReference type="Pfam" id="PF13409">
    <property type="entry name" value="GST_N_2"/>
    <property type="match status" value="1"/>
</dbReference>
<dbReference type="PANTHER" id="PTHR44051">
    <property type="entry name" value="GLUTATHIONE S-TRANSFERASE-RELATED"/>
    <property type="match status" value="1"/>
</dbReference>
<evidence type="ECO:0000259" key="1">
    <source>
        <dbReference type="PROSITE" id="PS50404"/>
    </source>
</evidence>
<dbReference type="EMBL" id="JAJUOS010000004">
    <property type="protein sequence ID" value="MCE5973160.1"/>
    <property type="molecule type" value="Genomic_DNA"/>
</dbReference>
<dbReference type="SFLD" id="SFLDG00358">
    <property type="entry name" value="Main_(cytGST)"/>
    <property type="match status" value="1"/>
</dbReference>
<feature type="domain" description="GST N-terminal" evidence="1">
    <location>
        <begin position="1"/>
        <end position="80"/>
    </location>
</feature>
<dbReference type="PANTHER" id="PTHR44051:SF8">
    <property type="entry name" value="GLUTATHIONE S-TRANSFERASE GSTA"/>
    <property type="match status" value="1"/>
</dbReference>
<keyword evidence="3" id="KW-1185">Reference proteome</keyword>
<dbReference type="InterPro" id="IPR036282">
    <property type="entry name" value="Glutathione-S-Trfase_C_sf"/>
</dbReference>
<dbReference type="SFLD" id="SFLDS00019">
    <property type="entry name" value="Glutathione_Transferase_(cytos"/>
    <property type="match status" value="1"/>
</dbReference>
<organism evidence="2 3">
    <name type="scientific">Rhodobacter flavimaris</name>
    <dbReference type="NCBI Taxonomy" id="2907145"/>
    <lineage>
        <taxon>Bacteria</taxon>
        <taxon>Pseudomonadati</taxon>
        <taxon>Pseudomonadota</taxon>
        <taxon>Alphaproteobacteria</taxon>
        <taxon>Rhodobacterales</taxon>
        <taxon>Rhodobacter group</taxon>
        <taxon>Rhodobacter</taxon>
    </lineage>
</organism>
<sequence>MILFHSPGACSLGIRLILEEIGQPYATRIIDVKTGAQRHPDYLRINPKGKVPALLRPDGTLLTEFPAIALWLARSFPQAGLLPEGLEAEVRALELIDQIVATLHMRGATLAMLPQKFVSDPGAQTELRLHGQTVVQAGYEALAVRLAGADYIMGDYSIADAAAFYLLNWHARIGVELNDTLQGYMQRMMERPAVARALATTG</sequence>
<evidence type="ECO:0000313" key="2">
    <source>
        <dbReference type="EMBL" id="MCE5973160.1"/>
    </source>
</evidence>
<dbReference type="SUPFAM" id="SSF52833">
    <property type="entry name" value="Thioredoxin-like"/>
    <property type="match status" value="1"/>
</dbReference>
<accession>A0ABS8YZP9</accession>
<proteinExistence type="predicted"/>
<dbReference type="InterPro" id="IPR036249">
    <property type="entry name" value="Thioredoxin-like_sf"/>
</dbReference>
<reference evidence="2 3" key="1">
    <citation type="submission" date="2021-12" db="EMBL/GenBank/DDBJ databases">
        <title>Sinirhodobacter sp. WL0062 is a bacterium isolated from seawater.</title>
        <authorList>
            <person name="Wang L."/>
            <person name="He W."/>
            <person name="Zhang D.-F."/>
        </authorList>
    </citation>
    <scope>NUCLEOTIDE SEQUENCE [LARGE SCALE GENOMIC DNA]</scope>
    <source>
        <strain evidence="2 3">WL0062</strain>
    </source>
</reference>
<comment type="caution">
    <text evidence="2">The sequence shown here is derived from an EMBL/GenBank/DDBJ whole genome shotgun (WGS) entry which is preliminary data.</text>
</comment>
<dbReference type="RefSeq" id="WP_233676164.1">
    <property type="nucleotide sequence ID" value="NZ_JAJUOS010000004.1"/>
</dbReference>
<dbReference type="InterPro" id="IPR004045">
    <property type="entry name" value="Glutathione_S-Trfase_N"/>
</dbReference>
<dbReference type="SUPFAM" id="SSF47616">
    <property type="entry name" value="GST C-terminal domain-like"/>
    <property type="match status" value="1"/>
</dbReference>
<dbReference type="Pfam" id="PF00043">
    <property type="entry name" value="GST_C"/>
    <property type="match status" value="1"/>
</dbReference>
<dbReference type="PROSITE" id="PS50404">
    <property type="entry name" value="GST_NTER"/>
    <property type="match status" value="1"/>
</dbReference>
<dbReference type="CDD" id="cd03057">
    <property type="entry name" value="GST_N_Beta"/>
    <property type="match status" value="1"/>
</dbReference>
<gene>
    <name evidence="2" type="ORF">LZA78_06690</name>
</gene>
<dbReference type="InterPro" id="IPR040079">
    <property type="entry name" value="Glutathione_S-Trfase"/>
</dbReference>
<dbReference type="Gene3D" id="1.20.1050.10">
    <property type="match status" value="1"/>
</dbReference>
<dbReference type="Proteomes" id="UP001521181">
    <property type="component" value="Unassembled WGS sequence"/>
</dbReference>
<protein>
    <submittedName>
        <fullName evidence="2">Glutathione S-transferase N-terminal domain-containing protein</fullName>
    </submittedName>
</protein>
<dbReference type="Gene3D" id="3.40.30.10">
    <property type="entry name" value="Glutaredoxin"/>
    <property type="match status" value="1"/>
</dbReference>